<evidence type="ECO:0000313" key="4">
    <source>
        <dbReference type="EMBL" id="OQR95844.1"/>
    </source>
</evidence>
<evidence type="ECO:0000256" key="1">
    <source>
        <dbReference type="ARBA" id="ARBA00007448"/>
    </source>
</evidence>
<dbReference type="EMBL" id="JNBS01002021">
    <property type="protein sequence ID" value="OQR95844.1"/>
    <property type="molecule type" value="Genomic_DNA"/>
</dbReference>
<dbReference type="InterPro" id="IPR050747">
    <property type="entry name" value="Mitochondrial_chaperone_BCS1"/>
</dbReference>
<keyword evidence="5" id="KW-1185">Reference proteome</keyword>
<dbReference type="OrthoDB" id="10251412at2759"/>
<feature type="domain" description="AAA+ ATPase" evidence="3">
    <location>
        <begin position="300"/>
        <end position="474"/>
    </location>
</feature>
<dbReference type="InterPro" id="IPR027417">
    <property type="entry name" value="P-loop_NTPase"/>
</dbReference>
<evidence type="ECO:0000259" key="3">
    <source>
        <dbReference type="SMART" id="SM00382"/>
    </source>
</evidence>
<keyword evidence="2" id="KW-0067">ATP-binding</keyword>
<reference evidence="4 5" key="1">
    <citation type="journal article" date="2014" name="Genome Biol. Evol.">
        <title>The secreted proteins of Achlya hypogyna and Thraustotheca clavata identify the ancestral oomycete secretome and reveal gene acquisitions by horizontal gene transfer.</title>
        <authorList>
            <person name="Misner I."/>
            <person name="Blouin N."/>
            <person name="Leonard G."/>
            <person name="Richards T.A."/>
            <person name="Lane C.E."/>
        </authorList>
    </citation>
    <scope>NUCLEOTIDE SEQUENCE [LARGE SCALE GENOMIC DNA]</scope>
    <source>
        <strain evidence="4 5">ATCC 34112</strain>
    </source>
</reference>
<dbReference type="Pfam" id="PF00004">
    <property type="entry name" value="AAA"/>
    <property type="match status" value="1"/>
</dbReference>
<dbReference type="SMART" id="SM00382">
    <property type="entry name" value="AAA"/>
    <property type="match status" value="1"/>
</dbReference>
<dbReference type="Gene3D" id="3.40.50.300">
    <property type="entry name" value="P-loop containing nucleotide triphosphate hydrolases"/>
    <property type="match status" value="1"/>
</dbReference>
<dbReference type="GO" id="GO:0005524">
    <property type="term" value="F:ATP binding"/>
    <property type="evidence" value="ECO:0007669"/>
    <property type="project" value="UniProtKB-KW"/>
</dbReference>
<keyword evidence="2" id="KW-0547">Nucleotide-binding</keyword>
<dbReference type="InterPro" id="IPR003960">
    <property type="entry name" value="ATPase_AAA_CS"/>
</dbReference>
<dbReference type="PANTHER" id="PTHR23070">
    <property type="entry name" value="BCS1 AAA-TYPE ATPASE"/>
    <property type="match status" value="1"/>
</dbReference>
<dbReference type="InterPro" id="IPR003959">
    <property type="entry name" value="ATPase_AAA_core"/>
</dbReference>
<dbReference type="SUPFAM" id="SSF52540">
    <property type="entry name" value="P-loop containing nucleoside triphosphate hydrolases"/>
    <property type="match status" value="1"/>
</dbReference>
<comment type="similarity">
    <text evidence="1">Belongs to the AAA ATPase family. BCS1 subfamily.</text>
</comment>
<accession>A0A1V9ZCX4</accession>
<evidence type="ECO:0000256" key="2">
    <source>
        <dbReference type="RuleBase" id="RU003651"/>
    </source>
</evidence>
<evidence type="ECO:0000313" key="5">
    <source>
        <dbReference type="Proteomes" id="UP000243217"/>
    </source>
</evidence>
<dbReference type="STRING" id="74557.A0A1V9ZCX4"/>
<dbReference type="GO" id="GO:0016887">
    <property type="term" value="F:ATP hydrolysis activity"/>
    <property type="evidence" value="ECO:0007669"/>
    <property type="project" value="InterPro"/>
</dbReference>
<dbReference type="InterPro" id="IPR003593">
    <property type="entry name" value="AAA+_ATPase"/>
</dbReference>
<dbReference type="AlphaFoldDB" id="A0A1V9ZCX4"/>
<sequence>MDAQMMQLGMFSSMRANKTEALMCILIPIIVKRLYDATDEHSLENITDKVKSFFGFRQRRALRTIESKLYMGNYGRVYDATDMNHVLQRAIAFYLNKTVNMLQKNNGRYELVESLDESVVSKFEIESNESDNDYWYREPEVDISLLQVNALPPVKEWIEIEPGLWFYHDIEEDNERGGGGSGQASMKPSVVTFKLRSYLPDAKTRIDTFVNTAFQVYQDAMIAKKLRDKTRYMYVASTASNAKPSDDKDSKVVAPLFKRYALSEHKTFDSLFFSGKDILIDMLDNFTAKKGKYGVAGFPYKLGFLLHGPPGTGKTSMIKAIAQYTKRHIVNISLANVKTNQDLMDYMLDLRIALPGEDMPIKLKYEQVVFVMEDIDCASEIVHTRESAPARASDEADELNAALIASLSTTINNKPLIFTSLDKLNLSGLLNVLDGVVDTPGRILIMTTNHPEKLDLALIRPGRIDEQILLGPIDATQTKLMIQHYFSTQLQDDQAVEIDRVFKNTKSAITPAEVENLCAKYRSLEDMLSALAREL</sequence>
<dbReference type="PROSITE" id="PS00674">
    <property type="entry name" value="AAA"/>
    <property type="match status" value="1"/>
</dbReference>
<proteinExistence type="inferred from homology"/>
<comment type="caution">
    <text evidence="4">The sequence shown here is derived from an EMBL/GenBank/DDBJ whole genome shotgun (WGS) entry which is preliminary data.</text>
</comment>
<protein>
    <recommendedName>
        <fullName evidence="3">AAA+ ATPase domain-containing protein</fullName>
    </recommendedName>
</protein>
<name>A0A1V9ZCX4_9STRA</name>
<dbReference type="Proteomes" id="UP000243217">
    <property type="component" value="Unassembled WGS sequence"/>
</dbReference>
<gene>
    <name evidence="4" type="ORF">THRCLA_07521</name>
</gene>
<organism evidence="4 5">
    <name type="scientific">Thraustotheca clavata</name>
    <dbReference type="NCBI Taxonomy" id="74557"/>
    <lineage>
        <taxon>Eukaryota</taxon>
        <taxon>Sar</taxon>
        <taxon>Stramenopiles</taxon>
        <taxon>Oomycota</taxon>
        <taxon>Saprolegniomycetes</taxon>
        <taxon>Saprolegniales</taxon>
        <taxon>Achlyaceae</taxon>
        <taxon>Thraustotheca</taxon>
    </lineage>
</organism>